<reference evidence="1" key="2">
    <citation type="submission" date="2020-06" db="EMBL/GenBank/DDBJ databases">
        <title>Helianthus annuus Genome sequencing and assembly Release 2.</title>
        <authorList>
            <person name="Gouzy J."/>
            <person name="Langlade N."/>
            <person name="Munos S."/>
        </authorList>
    </citation>
    <scope>NUCLEOTIDE SEQUENCE</scope>
    <source>
        <tissue evidence="1">Leaves</tissue>
    </source>
</reference>
<organism evidence="1 2">
    <name type="scientific">Helianthus annuus</name>
    <name type="common">Common sunflower</name>
    <dbReference type="NCBI Taxonomy" id="4232"/>
    <lineage>
        <taxon>Eukaryota</taxon>
        <taxon>Viridiplantae</taxon>
        <taxon>Streptophyta</taxon>
        <taxon>Embryophyta</taxon>
        <taxon>Tracheophyta</taxon>
        <taxon>Spermatophyta</taxon>
        <taxon>Magnoliopsida</taxon>
        <taxon>eudicotyledons</taxon>
        <taxon>Gunneridae</taxon>
        <taxon>Pentapetalae</taxon>
        <taxon>asterids</taxon>
        <taxon>campanulids</taxon>
        <taxon>Asterales</taxon>
        <taxon>Asteraceae</taxon>
        <taxon>Asteroideae</taxon>
        <taxon>Heliantheae alliance</taxon>
        <taxon>Heliantheae</taxon>
        <taxon>Helianthus</taxon>
    </lineage>
</organism>
<dbReference type="Gramene" id="mRNA:HanXRQr2_Chr17g0797631">
    <property type="protein sequence ID" value="CDS:HanXRQr2_Chr17g0797631.1"/>
    <property type="gene ID" value="HanXRQr2_Chr17g0797631"/>
</dbReference>
<sequence length="57" mass="6825">MYIPKKFYTKSTCRTLLSEKLGVGRPLPPPPSILRPWLNSYATRFWILFGLYYLMIW</sequence>
<keyword evidence="2" id="KW-1185">Reference proteome</keyword>
<evidence type="ECO:0000313" key="2">
    <source>
        <dbReference type="Proteomes" id="UP000215914"/>
    </source>
</evidence>
<comment type="caution">
    <text evidence="1">The sequence shown here is derived from an EMBL/GenBank/DDBJ whole genome shotgun (WGS) entry which is preliminary data.</text>
</comment>
<dbReference type="Proteomes" id="UP000215914">
    <property type="component" value="Unassembled WGS sequence"/>
</dbReference>
<dbReference type="AlphaFoldDB" id="A0A9K3DJD2"/>
<gene>
    <name evidence="1" type="ORF">HanXRQr2_Chr17g0797631</name>
</gene>
<protein>
    <submittedName>
        <fullName evidence="1">Uncharacterized protein</fullName>
    </submittedName>
</protein>
<evidence type="ECO:0000313" key="1">
    <source>
        <dbReference type="EMBL" id="KAF5755001.1"/>
    </source>
</evidence>
<proteinExistence type="predicted"/>
<reference evidence="1" key="1">
    <citation type="journal article" date="2017" name="Nature">
        <title>The sunflower genome provides insights into oil metabolism, flowering and Asterid evolution.</title>
        <authorList>
            <person name="Badouin H."/>
            <person name="Gouzy J."/>
            <person name="Grassa C.J."/>
            <person name="Murat F."/>
            <person name="Staton S.E."/>
            <person name="Cottret L."/>
            <person name="Lelandais-Briere C."/>
            <person name="Owens G.L."/>
            <person name="Carrere S."/>
            <person name="Mayjonade B."/>
            <person name="Legrand L."/>
            <person name="Gill N."/>
            <person name="Kane N.C."/>
            <person name="Bowers J.E."/>
            <person name="Hubner S."/>
            <person name="Bellec A."/>
            <person name="Berard A."/>
            <person name="Berges H."/>
            <person name="Blanchet N."/>
            <person name="Boniface M.C."/>
            <person name="Brunel D."/>
            <person name="Catrice O."/>
            <person name="Chaidir N."/>
            <person name="Claudel C."/>
            <person name="Donnadieu C."/>
            <person name="Faraut T."/>
            <person name="Fievet G."/>
            <person name="Helmstetter N."/>
            <person name="King M."/>
            <person name="Knapp S.J."/>
            <person name="Lai Z."/>
            <person name="Le Paslier M.C."/>
            <person name="Lippi Y."/>
            <person name="Lorenzon L."/>
            <person name="Mandel J.R."/>
            <person name="Marage G."/>
            <person name="Marchand G."/>
            <person name="Marquand E."/>
            <person name="Bret-Mestries E."/>
            <person name="Morien E."/>
            <person name="Nambeesan S."/>
            <person name="Nguyen T."/>
            <person name="Pegot-Espagnet P."/>
            <person name="Pouilly N."/>
            <person name="Raftis F."/>
            <person name="Sallet E."/>
            <person name="Schiex T."/>
            <person name="Thomas J."/>
            <person name="Vandecasteele C."/>
            <person name="Vares D."/>
            <person name="Vear F."/>
            <person name="Vautrin S."/>
            <person name="Crespi M."/>
            <person name="Mangin B."/>
            <person name="Burke J.M."/>
            <person name="Salse J."/>
            <person name="Munos S."/>
            <person name="Vincourt P."/>
            <person name="Rieseberg L.H."/>
            <person name="Langlade N.B."/>
        </authorList>
    </citation>
    <scope>NUCLEOTIDE SEQUENCE</scope>
    <source>
        <tissue evidence="1">Leaves</tissue>
    </source>
</reference>
<name>A0A9K3DJD2_HELAN</name>
<accession>A0A9K3DJD2</accession>
<dbReference type="EMBL" id="MNCJ02000332">
    <property type="protein sequence ID" value="KAF5755001.1"/>
    <property type="molecule type" value="Genomic_DNA"/>
</dbReference>